<keyword evidence="1" id="KW-0808">Transferase</keyword>
<evidence type="ECO:0000313" key="1">
    <source>
        <dbReference type="EMBL" id="KAJ1929798.1"/>
    </source>
</evidence>
<proteinExistence type="predicted"/>
<protein>
    <submittedName>
        <fullName evidence="1">Fatty acid synthase alpha subunit Lsd1</fullName>
        <ecNumber evidence="1">2.3.1.86</ecNumber>
    </submittedName>
</protein>
<sequence length="334" mass="36114">MSDEASFYSLSEKAIGLLFAIGMHSQLAYPPTTINPAILEDSLENAEGNPGPMLSVSRLRQSDVEKHIEATNRHLPSDRQIVLSLINGPRSFVITGPPQSLYGLNLSLRKLKAPAGLDQNRTPFSQRKLQFSTRFLPIYAPFHSEYLASAPEAVVRDAAANGWTLDAKDIRIPALSGDDGSDLAGEKDLTRKLVDSLCLLPVDWPKATAMAGVTHIVDFGPGGVSGIGGLTNRNKEGTGVRVILGGAFESTNPELSAKDALFDTRDSSIVFSPNWQRDYAPRLVRTECDGKLQIDTPMSRLLGKPPVMVAGMTPSTISEVFVSAVMRAGYHIEL</sequence>
<keyword evidence="1" id="KW-0012">Acyltransferase</keyword>
<dbReference type="EC" id="2.3.1.86" evidence="1"/>
<accession>A0ACC1IYC8</accession>
<dbReference type="Proteomes" id="UP001150603">
    <property type="component" value="Unassembled WGS sequence"/>
</dbReference>
<organism evidence="1 2">
    <name type="scientific">Linderina macrospora</name>
    <dbReference type="NCBI Taxonomy" id="4868"/>
    <lineage>
        <taxon>Eukaryota</taxon>
        <taxon>Fungi</taxon>
        <taxon>Fungi incertae sedis</taxon>
        <taxon>Zoopagomycota</taxon>
        <taxon>Kickxellomycotina</taxon>
        <taxon>Kickxellomycetes</taxon>
        <taxon>Kickxellales</taxon>
        <taxon>Kickxellaceae</taxon>
        <taxon>Linderina</taxon>
    </lineage>
</organism>
<comment type="caution">
    <text evidence="1">The sequence shown here is derived from an EMBL/GenBank/DDBJ whole genome shotgun (WGS) entry which is preliminary data.</text>
</comment>
<reference evidence="1" key="1">
    <citation type="submission" date="2022-07" db="EMBL/GenBank/DDBJ databases">
        <title>Phylogenomic reconstructions and comparative analyses of Kickxellomycotina fungi.</title>
        <authorList>
            <person name="Reynolds N.K."/>
            <person name="Stajich J.E."/>
            <person name="Barry K."/>
            <person name="Grigoriev I.V."/>
            <person name="Crous P."/>
            <person name="Smith M.E."/>
        </authorList>
    </citation>
    <scope>NUCLEOTIDE SEQUENCE</scope>
    <source>
        <strain evidence="1">NRRL 5244</strain>
    </source>
</reference>
<gene>
    <name evidence="1" type="primary">fas2_18</name>
    <name evidence="1" type="ORF">FBU59_007015</name>
</gene>
<evidence type="ECO:0000313" key="2">
    <source>
        <dbReference type="Proteomes" id="UP001150603"/>
    </source>
</evidence>
<dbReference type="EMBL" id="JANBPW010006471">
    <property type="protein sequence ID" value="KAJ1929798.1"/>
    <property type="molecule type" value="Genomic_DNA"/>
</dbReference>
<keyword evidence="2" id="KW-1185">Reference proteome</keyword>
<feature type="non-terminal residue" evidence="1">
    <location>
        <position position="334"/>
    </location>
</feature>
<name>A0ACC1IYC8_9FUNG</name>